<dbReference type="RefSeq" id="WP_219202933.1">
    <property type="nucleotide sequence ID" value="NZ_JAHWQX010000004.1"/>
</dbReference>
<accession>A0ABS6WU89</accession>
<protein>
    <submittedName>
        <fullName evidence="2">Cytochrome c</fullName>
    </submittedName>
</protein>
<dbReference type="Pfam" id="PF01322">
    <property type="entry name" value="Cytochrom_C_2"/>
    <property type="match status" value="1"/>
</dbReference>
<name>A0ABS6WU89_9HYPH</name>
<feature type="chain" id="PRO_5046820525" evidence="1">
    <location>
        <begin position="23"/>
        <end position="148"/>
    </location>
</feature>
<proteinExistence type="predicted"/>
<dbReference type="InterPro" id="IPR002321">
    <property type="entry name" value="Cyt_c_II"/>
</dbReference>
<keyword evidence="1" id="KW-0732">Signal</keyword>
<dbReference type="EMBL" id="JAHWQX010000004">
    <property type="protein sequence ID" value="MBW3098624.1"/>
    <property type="molecule type" value="Genomic_DNA"/>
</dbReference>
<dbReference type="InterPro" id="IPR012127">
    <property type="entry name" value="Cyt_c_prime"/>
</dbReference>
<feature type="signal peptide" evidence="1">
    <location>
        <begin position="1"/>
        <end position="22"/>
    </location>
</feature>
<evidence type="ECO:0000313" key="3">
    <source>
        <dbReference type="Proteomes" id="UP001430804"/>
    </source>
</evidence>
<dbReference type="PROSITE" id="PS51009">
    <property type="entry name" value="CYTCII"/>
    <property type="match status" value="1"/>
</dbReference>
<comment type="caution">
    <text evidence="2">The sequence shown here is derived from an EMBL/GenBank/DDBJ whole genome shotgun (WGS) entry which is preliminary data.</text>
</comment>
<keyword evidence="3" id="KW-1185">Reference proteome</keyword>
<sequence length="148" mass="15798">MKLRLIFTAAAFGIGCATLAFAADEPQKERQELMKGVGGATGTMAKMVKGEEPFDQAAVIAALETISANVEKFPELFPEGSETGMETEAAPAIWENMEDFRAKADKLQSDADAILADPPADLDGLKAVFGPLTKNCGACHETYRIKKS</sequence>
<reference evidence="2" key="1">
    <citation type="submission" date="2021-07" db="EMBL/GenBank/DDBJ databases">
        <title>Pseudohoeflea marina sp. nov. a polyhydroxyalcanoate-producing bacterium.</title>
        <authorList>
            <person name="Zheng W."/>
            <person name="Yu S."/>
            <person name="Huang Y."/>
        </authorList>
    </citation>
    <scope>NUCLEOTIDE SEQUENCE</scope>
    <source>
        <strain evidence="2">DP4N28-3</strain>
    </source>
</reference>
<evidence type="ECO:0000313" key="2">
    <source>
        <dbReference type="EMBL" id="MBW3098624.1"/>
    </source>
</evidence>
<gene>
    <name evidence="2" type="ORF">KY465_15170</name>
</gene>
<evidence type="ECO:0000256" key="1">
    <source>
        <dbReference type="SAM" id="SignalP"/>
    </source>
</evidence>
<dbReference type="Proteomes" id="UP001430804">
    <property type="component" value="Unassembled WGS sequence"/>
</dbReference>
<organism evidence="2 3">
    <name type="scientific">Pseudohoeflea coraliihabitans</name>
    <dbReference type="NCBI Taxonomy" id="2860393"/>
    <lineage>
        <taxon>Bacteria</taxon>
        <taxon>Pseudomonadati</taxon>
        <taxon>Pseudomonadota</taxon>
        <taxon>Alphaproteobacteria</taxon>
        <taxon>Hyphomicrobiales</taxon>
        <taxon>Rhizobiaceae</taxon>
        <taxon>Pseudohoeflea</taxon>
    </lineage>
</organism>
<dbReference type="PIRSF" id="PIRSF000027">
    <property type="entry name" value="Cytc_c_prime"/>
    <property type="match status" value="1"/>
</dbReference>
<dbReference type="PROSITE" id="PS51257">
    <property type="entry name" value="PROKAR_LIPOPROTEIN"/>
    <property type="match status" value="1"/>
</dbReference>